<dbReference type="InterPro" id="IPR001584">
    <property type="entry name" value="Integrase_cat-core"/>
</dbReference>
<dbReference type="GO" id="GO:0015074">
    <property type="term" value="P:DNA integration"/>
    <property type="evidence" value="ECO:0007669"/>
    <property type="project" value="InterPro"/>
</dbReference>
<evidence type="ECO:0000313" key="3">
    <source>
        <dbReference type="Proteomes" id="UP000034160"/>
    </source>
</evidence>
<dbReference type="Pfam" id="PF13683">
    <property type="entry name" value="rve_3"/>
    <property type="match status" value="1"/>
</dbReference>
<dbReference type="SUPFAM" id="SSF53098">
    <property type="entry name" value="Ribonuclease H-like"/>
    <property type="match status" value="1"/>
</dbReference>
<sequence>MDMLNTTQITLAWELFEHGTPKSRIASDLGKTRETIHIWINEIQTHGLMGFLDRYESAKKGHRTPRKLNPVLKDWIYQIREREEECCGQKIQYFLEKEHRVHLGVAKIYEVLSQKYQIRSKWKKNKARGSVPHPENPRQVIQMDSIDFGGLFAFTAIDCFTREADILLTPELTSRYGYRFLKQSMTRRFDDHVELLQTDGGPEFKDKFTDHVLEYCDRHRVSRPYKKNEQSFIESFNRTIRKECLGWITYKTNQLVDATEMIESFLNRYHYHRPHMGLGMKPPLNKIIRLSDI</sequence>
<dbReference type="AlphaFoldDB" id="A0A0G0Y5V5"/>
<evidence type="ECO:0000259" key="1">
    <source>
        <dbReference type="PROSITE" id="PS50994"/>
    </source>
</evidence>
<dbReference type="InterPro" id="IPR009057">
    <property type="entry name" value="Homeodomain-like_sf"/>
</dbReference>
<dbReference type="InterPro" id="IPR036397">
    <property type="entry name" value="RNaseH_sf"/>
</dbReference>
<accession>A0A0G0Y5V5</accession>
<dbReference type="Proteomes" id="UP000034160">
    <property type="component" value="Unassembled WGS sequence"/>
</dbReference>
<gene>
    <name evidence="2" type="ORF">UU93_C0010G0028</name>
</gene>
<dbReference type="SUPFAM" id="SSF46689">
    <property type="entry name" value="Homeodomain-like"/>
    <property type="match status" value="1"/>
</dbReference>
<evidence type="ECO:0000313" key="2">
    <source>
        <dbReference type="EMBL" id="KKS32124.1"/>
    </source>
</evidence>
<dbReference type="InterPro" id="IPR012337">
    <property type="entry name" value="RNaseH-like_sf"/>
</dbReference>
<dbReference type="PANTHER" id="PTHR47515:SF2">
    <property type="entry name" value="INTEGRASE CORE DOMAIN PROTEIN"/>
    <property type="match status" value="1"/>
</dbReference>
<protein>
    <recommendedName>
        <fullName evidence="1">Integrase catalytic domain-containing protein</fullName>
    </recommendedName>
</protein>
<dbReference type="PROSITE" id="PS50994">
    <property type="entry name" value="INTEGRASE"/>
    <property type="match status" value="1"/>
</dbReference>
<dbReference type="STRING" id="1618356.UU93_C0010G0028"/>
<organism evidence="2 3">
    <name type="scientific">Candidatus Amesbacteria bacterium GW2011_GWA2_42_12</name>
    <dbReference type="NCBI Taxonomy" id="1618356"/>
    <lineage>
        <taxon>Bacteria</taxon>
        <taxon>Candidatus Amesiibacteriota</taxon>
    </lineage>
</organism>
<feature type="domain" description="Integrase catalytic" evidence="1">
    <location>
        <begin position="133"/>
        <end position="290"/>
    </location>
</feature>
<name>A0A0G0Y5V5_9BACT</name>
<dbReference type="Gene3D" id="3.30.420.10">
    <property type="entry name" value="Ribonuclease H-like superfamily/Ribonuclease H"/>
    <property type="match status" value="1"/>
</dbReference>
<dbReference type="GO" id="GO:0003676">
    <property type="term" value="F:nucleic acid binding"/>
    <property type="evidence" value="ECO:0007669"/>
    <property type="project" value="InterPro"/>
</dbReference>
<reference evidence="2 3" key="1">
    <citation type="journal article" date="2015" name="Nature">
        <title>rRNA introns, odd ribosomes, and small enigmatic genomes across a large radiation of phyla.</title>
        <authorList>
            <person name="Brown C.T."/>
            <person name="Hug L.A."/>
            <person name="Thomas B.C."/>
            <person name="Sharon I."/>
            <person name="Castelle C.J."/>
            <person name="Singh A."/>
            <person name="Wilkins M.J."/>
            <person name="Williams K.H."/>
            <person name="Banfield J.F."/>
        </authorList>
    </citation>
    <scope>NUCLEOTIDE SEQUENCE [LARGE SCALE GENOMIC DNA]</scope>
</reference>
<dbReference type="PANTHER" id="PTHR47515">
    <property type="entry name" value="LOW CALCIUM RESPONSE LOCUS PROTEIN T"/>
    <property type="match status" value="1"/>
</dbReference>
<dbReference type="EMBL" id="LCCN01000010">
    <property type="protein sequence ID" value="KKS32124.1"/>
    <property type="molecule type" value="Genomic_DNA"/>
</dbReference>
<proteinExistence type="predicted"/>
<comment type="caution">
    <text evidence="2">The sequence shown here is derived from an EMBL/GenBank/DDBJ whole genome shotgun (WGS) entry which is preliminary data.</text>
</comment>